<reference evidence="1" key="1">
    <citation type="submission" date="2020-02" db="EMBL/GenBank/DDBJ databases">
        <title>Novel Insights Into The Classification of Staphylococcal Beta-Lactamases In Relation To The Cefazolin Inoculum Effect.</title>
        <authorList>
            <person name="Carvajal L.P."/>
            <person name="Rincon S."/>
            <person name="Echeverri A."/>
            <person name="Porras J."/>
            <person name="Rios R."/>
            <person name="Ordonez K."/>
            <person name="Seas C."/>
            <person name="Gomez-Villegas S."/>
            <person name="Diaz L."/>
            <person name="Arias C.A."/>
            <person name="Reyes J."/>
        </authorList>
    </citation>
    <scope>NUCLEOTIDE SEQUENCE</scope>
    <source>
        <strain evidence="1">UCL407</strain>
    </source>
</reference>
<sequence>MKLTAIAKAALALGILTTGTLTTEVHSGHAKQNQKSVNKHDKEALYRYYTGKTMEMKNISALKHGKNN</sequence>
<protein>
    <recommendedName>
        <fullName evidence="2">Superantigen-like protein</fullName>
    </recommendedName>
</protein>
<organism evidence="1">
    <name type="scientific">Staphylococcus aureus</name>
    <dbReference type="NCBI Taxonomy" id="1280"/>
    <lineage>
        <taxon>Bacteria</taxon>
        <taxon>Bacillati</taxon>
        <taxon>Bacillota</taxon>
        <taxon>Bacilli</taxon>
        <taxon>Bacillales</taxon>
        <taxon>Staphylococcaceae</taxon>
        <taxon>Staphylococcus</taxon>
    </lineage>
</organism>
<evidence type="ECO:0000313" key="1">
    <source>
        <dbReference type="EMBL" id="NFZ58525.1"/>
    </source>
</evidence>
<dbReference type="AlphaFoldDB" id="A0A6G4JAF6"/>
<proteinExistence type="predicted"/>
<name>A0A6G4JAF6_STAAU</name>
<dbReference type="InterPro" id="IPR008992">
    <property type="entry name" value="Enterotoxin"/>
</dbReference>
<dbReference type="SUPFAM" id="SSF50203">
    <property type="entry name" value="Bacterial enterotoxins"/>
    <property type="match status" value="1"/>
</dbReference>
<dbReference type="InterPro" id="IPR013307">
    <property type="entry name" value="Superantigen_bac"/>
</dbReference>
<gene>
    <name evidence="1" type="ORF">G0X15_08820</name>
</gene>
<dbReference type="PRINTS" id="PR01501">
    <property type="entry name" value="TOXICSSTOXIN"/>
</dbReference>
<evidence type="ECO:0008006" key="2">
    <source>
        <dbReference type="Google" id="ProtNLM"/>
    </source>
</evidence>
<dbReference type="EMBL" id="JAAJPC010000071">
    <property type="protein sequence ID" value="NFZ58525.1"/>
    <property type="molecule type" value="Genomic_DNA"/>
</dbReference>
<accession>A0A6G4JAF6</accession>
<comment type="caution">
    <text evidence="1">The sequence shown here is derived from an EMBL/GenBank/DDBJ whole genome shotgun (WGS) entry which is preliminary data.</text>
</comment>
<feature type="non-terminal residue" evidence="1">
    <location>
        <position position="68"/>
    </location>
</feature>